<dbReference type="eggNOG" id="COG0670">
    <property type="taxonomic scope" value="Bacteria"/>
</dbReference>
<dbReference type="InterPro" id="IPR006214">
    <property type="entry name" value="Bax_inhibitor_1-related"/>
</dbReference>
<dbReference type="AlphaFoldDB" id="E5Y8D3"/>
<name>E5Y8D3_BILW3</name>
<evidence type="ECO:0000256" key="5">
    <source>
        <dbReference type="ARBA" id="ARBA00023136"/>
    </source>
</evidence>
<dbReference type="PANTHER" id="PTHR23291">
    <property type="entry name" value="BAX INHIBITOR-RELATED"/>
    <property type="match status" value="1"/>
</dbReference>
<keyword evidence="3 6" id="KW-0812">Transmembrane</keyword>
<evidence type="ECO:0000313" key="7">
    <source>
        <dbReference type="EMBL" id="EFV43759.1"/>
    </source>
</evidence>
<dbReference type="OrthoDB" id="9793828at2"/>
<reference evidence="7 8" key="1">
    <citation type="submission" date="2010-10" db="EMBL/GenBank/DDBJ databases">
        <authorList>
            <consortium name="The Broad Institute Genome Sequencing Platform"/>
            <person name="Ward D."/>
            <person name="Earl A."/>
            <person name="Feldgarden M."/>
            <person name="Young S.K."/>
            <person name="Gargeya S."/>
            <person name="Zeng Q."/>
            <person name="Alvarado L."/>
            <person name="Berlin A."/>
            <person name="Bochicchio J."/>
            <person name="Chapman S.B."/>
            <person name="Chen Z."/>
            <person name="Freedman E."/>
            <person name="Gellesch M."/>
            <person name="Goldberg J."/>
            <person name="Griggs A."/>
            <person name="Gujja S."/>
            <person name="Heilman E."/>
            <person name="Heiman D."/>
            <person name="Howarth C."/>
            <person name="Mehta T."/>
            <person name="Neiman D."/>
            <person name="Pearson M."/>
            <person name="Roberts A."/>
            <person name="Saif S."/>
            <person name="Shea T."/>
            <person name="Shenoy N."/>
            <person name="Sisk P."/>
            <person name="Stolte C."/>
            <person name="Sykes S."/>
            <person name="White J."/>
            <person name="Yandava C."/>
            <person name="Allen-Vercoe E."/>
            <person name="Sibley C."/>
            <person name="Ambrose C.E."/>
            <person name="Strauss J."/>
            <person name="Daigneault M."/>
            <person name="Haas B."/>
            <person name="Nusbaum C."/>
            <person name="Birren B."/>
        </authorList>
    </citation>
    <scope>NUCLEOTIDE SEQUENCE [LARGE SCALE GENOMIC DNA]</scope>
    <source>
        <strain evidence="7 8">3_1_6</strain>
    </source>
</reference>
<keyword evidence="4 6" id="KW-1133">Transmembrane helix</keyword>
<dbReference type="PANTHER" id="PTHR23291:SF50">
    <property type="entry name" value="PROTEIN LIFEGUARD 4"/>
    <property type="match status" value="1"/>
</dbReference>
<gene>
    <name evidence="7" type="ORF">HMPREF0179_02451</name>
</gene>
<evidence type="ECO:0000256" key="2">
    <source>
        <dbReference type="ARBA" id="ARBA00010350"/>
    </source>
</evidence>
<evidence type="ECO:0000256" key="3">
    <source>
        <dbReference type="ARBA" id="ARBA00022692"/>
    </source>
</evidence>
<dbReference type="GO" id="GO:0005886">
    <property type="term" value="C:plasma membrane"/>
    <property type="evidence" value="ECO:0007669"/>
    <property type="project" value="TreeGrafter"/>
</dbReference>
<protein>
    <recommendedName>
        <fullName evidence="9">Inner membrane protein YbhL</fullName>
    </recommendedName>
</protein>
<evidence type="ECO:0000313" key="8">
    <source>
        <dbReference type="Proteomes" id="UP000006034"/>
    </source>
</evidence>
<keyword evidence="5 6" id="KW-0472">Membrane</keyword>
<feature type="transmembrane region" description="Helical" evidence="6">
    <location>
        <begin position="206"/>
        <end position="226"/>
    </location>
</feature>
<feature type="transmembrane region" description="Helical" evidence="6">
    <location>
        <begin position="79"/>
        <end position="99"/>
    </location>
</feature>
<dbReference type="Pfam" id="PF01027">
    <property type="entry name" value="Bax1-I"/>
    <property type="match status" value="1"/>
</dbReference>
<evidence type="ECO:0000256" key="6">
    <source>
        <dbReference type="RuleBase" id="RU004379"/>
    </source>
</evidence>
<dbReference type="RefSeq" id="WP_005028303.1">
    <property type="nucleotide sequence ID" value="NZ_KE150238.1"/>
</dbReference>
<feature type="transmembrane region" description="Helical" evidence="6">
    <location>
        <begin position="48"/>
        <end position="72"/>
    </location>
</feature>
<comment type="caution">
    <text evidence="7">The sequence shown here is derived from an EMBL/GenBank/DDBJ whole genome shotgun (WGS) entry which is preliminary data.</text>
</comment>
<keyword evidence="8" id="KW-1185">Reference proteome</keyword>
<evidence type="ECO:0000256" key="4">
    <source>
        <dbReference type="ARBA" id="ARBA00022989"/>
    </source>
</evidence>
<feature type="transmembrane region" description="Helical" evidence="6">
    <location>
        <begin position="105"/>
        <end position="128"/>
    </location>
</feature>
<dbReference type="CDD" id="cd10432">
    <property type="entry name" value="BI-1-like_bacterial"/>
    <property type="match status" value="1"/>
</dbReference>
<organism evidence="7 8">
    <name type="scientific">Bilophila wadsworthia (strain 3_1_6)</name>
    <dbReference type="NCBI Taxonomy" id="563192"/>
    <lineage>
        <taxon>Bacteria</taxon>
        <taxon>Pseudomonadati</taxon>
        <taxon>Thermodesulfobacteriota</taxon>
        <taxon>Desulfovibrionia</taxon>
        <taxon>Desulfovibrionales</taxon>
        <taxon>Desulfovibrionaceae</taxon>
        <taxon>Bilophila</taxon>
    </lineage>
</organism>
<feature type="transmembrane region" description="Helical" evidence="6">
    <location>
        <begin position="23"/>
        <end position="42"/>
    </location>
</feature>
<reference evidence="7 8" key="2">
    <citation type="submission" date="2013-04" db="EMBL/GenBank/DDBJ databases">
        <title>The Genome Sequence of Bilophila wadsworthia 3_1_6.</title>
        <authorList>
            <consortium name="The Broad Institute Genomics Platform"/>
            <person name="Earl A."/>
            <person name="Ward D."/>
            <person name="Feldgarden M."/>
            <person name="Gevers D."/>
            <person name="Sibley C."/>
            <person name="Strauss J."/>
            <person name="Allen-Vercoe E."/>
            <person name="Walker B."/>
            <person name="Young S."/>
            <person name="Zeng Q."/>
            <person name="Gargeya S."/>
            <person name="Fitzgerald M."/>
            <person name="Haas B."/>
            <person name="Abouelleil A."/>
            <person name="Allen A.W."/>
            <person name="Alvarado L."/>
            <person name="Arachchi H.M."/>
            <person name="Berlin A.M."/>
            <person name="Chapman S.B."/>
            <person name="Gainer-Dewar J."/>
            <person name="Goldberg J."/>
            <person name="Griggs A."/>
            <person name="Gujja S."/>
            <person name="Hansen M."/>
            <person name="Howarth C."/>
            <person name="Imamovic A."/>
            <person name="Ireland A."/>
            <person name="Larimer J."/>
            <person name="McCowan C."/>
            <person name="Murphy C."/>
            <person name="Pearson M."/>
            <person name="Poon T.W."/>
            <person name="Priest M."/>
            <person name="Roberts A."/>
            <person name="Saif S."/>
            <person name="Shea T."/>
            <person name="Sisk P."/>
            <person name="Sykes S."/>
            <person name="Wortman J."/>
            <person name="Nusbaum C."/>
            <person name="Birren B."/>
        </authorList>
    </citation>
    <scope>NUCLEOTIDE SEQUENCE [LARGE SCALE GENOMIC DNA]</scope>
    <source>
        <strain evidence="7 8">3_1_6</strain>
    </source>
</reference>
<evidence type="ECO:0008006" key="9">
    <source>
        <dbReference type="Google" id="ProtNLM"/>
    </source>
</evidence>
<feature type="transmembrane region" description="Helical" evidence="6">
    <location>
        <begin position="140"/>
        <end position="160"/>
    </location>
</feature>
<comment type="subcellular location">
    <subcellularLocation>
        <location evidence="1">Membrane</location>
        <topology evidence="1">Multi-pass membrane protein</topology>
    </subcellularLocation>
</comment>
<feature type="transmembrane region" description="Helical" evidence="6">
    <location>
        <begin position="166"/>
        <end position="185"/>
    </location>
</feature>
<evidence type="ECO:0000256" key="1">
    <source>
        <dbReference type="ARBA" id="ARBA00004141"/>
    </source>
</evidence>
<accession>E5Y8D3</accession>
<dbReference type="Proteomes" id="UP000006034">
    <property type="component" value="Unassembled WGS sequence"/>
</dbReference>
<proteinExistence type="inferred from homology"/>
<dbReference type="STRING" id="563192.HMPREF0179_02451"/>
<dbReference type="GeneID" id="78085580"/>
<dbReference type="HOGENOM" id="CLU_058671_1_0_7"/>
<dbReference type="EMBL" id="ADCP02000001">
    <property type="protein sequence ID" value="EFV43759.1"/>
    <property type="molecule type" value="Genomic_DNA"/>
</dbReference>
<sequence>MESLRDSTRSTSISVASVFMRHVYQWMTVGLLVTAGTAFFVASSPALLSAIFGNTFGLIILAIAVFAMPLVLSGMISRLSAFAATALFVVYSALMGAFLSSVLLVYTGASVMSTFVTCAAMFGGMSIYGTVTKRDLTGMGSFMMMGLFGLIIAMIVNIFLQSSAMTFVISALGVVIFTGLTAYDTQKIRAFGENAPLDDATAIRRGALLGALTLYLDFINLFLMLLRLMGDRR</sequence>
<comment type="similarity">
    <text evidence="2 6">Belongs to the BI1 family.</text>
</comment>